<proteinExistence type="predicted"/>
<protein>
    <submittedName>
        <fullName evidence="2">Uncharacterized protein</fullName>
    </submittedName>
</protein>
<comment type="caution">
    <text evidence="2">The sequence shown here is derived from an EMBL/GenBank/DDBJ whole genome shotgun (WGS) entry which is preliminary data.</text>
</comment>
<dbReference type="AlphaFoldDB" id="A0A6G0XQ29"/>
<evidence type="ECO:0000256" key="1">
    <source>
        <dbReference type="SAM" id="Phobius"/>
    </source>
</evidence>
<organism evidence="2 3">
    <name type="scientific">Aphanomyces euteiches</name>
    <dbReference type="NCBI Taxonomy" id="100861"/>
    <lineage>
        <taxon>Eukaryota</taxon>
        <taxon>Sar</taxon>
        <taxon>Stramenopiles</taxon>
        <taxon>Oomycota</taxon>
        <taxon>Saprolegniomycetes</taxon>
        <taxon>Saprolegniales</taxon>
        <taxon>Verrucalvaceae</taxon>
        <taxon>Aphanomyces</taxon>
    </lineage>
</organism>
<evidence type="ECO:0000313" key="2">
    <source>
        <dbReference type="EMBL" id="KAF0742455.1"/>
    </source>
</evidence>
<gene>
    <name evidence="2" type="ORF">Ae201684_002554</name>
</gene>
<keyword evidence="1" id="KW-0472">Membrane</keyword>
<keyword evidence="1" id="KW-1133">Transmembrane helix</keyword>
<evidence type="ECO:0000313" key="3">
    <source>
        <dbReference type="Proteomes" id="UP000481153"/>
    </source>
</evidence>
<dbReference type="VEuPathDB" id="FungiDB:AeMF1_009360"/>
<name>A0A6G0XQ29_9STRA</name>
<dbReference type="Proteomes" id="UP000481153">
    <property type="component" value="Unassembled WGS sequence"/>
</dbReference>
<reference evidence="2 3" key="1">
    <citation type="submission" date="2019-07" db="EMBL/GenBank/DDBJ databases">
        <title>Genomics analysis of Aphanomyces spp. identifies a new class of oomycete effector associated with host adaptation.</title>
        <authorList>
            <person name="Gaulin E."/>
        </authorList>
    </citation>
    <scope>NUCLEOTIDE SEQUENCE [LARGE SCALE GENOMIC DNA]</scope>
    <source>
        <strain evidence="2 3">ATCC 201684</strain>
    </source>
</reference>
<feature type="transmembrane region" description="Helical" evidence="1">
    <location>
        <begin position="350"/>
        <end position="370"/>
    </location>
</feature>
<accession>A0A6G0XQ29</accession>
<dbReference type="EMBL" id="VJMJ01000027">
    <property type="protein sequence ID" value="KAF0742455.1"/>
    <property type="molecule type" value="Genomic_DNA"/>
</dbReference>
<sequence>MSLVTLLYPDLVIDASREVHVLLECSEFGQTDHGVCSFETTIRHFVVLTAALKDRTVVDGDDDMTFVYWRYRVVQDDTSWRRSLDVHELQFDRPKTTIEWEAWSQCGLVASFSIHVVLHLTAPICTADVVDQMWYQASTPGERRADVLYPYSKQSAFAELTMDFDARMGLLACDLQRQVVPQWISTAVHCWAQFDDRSPALLVAFEGRNKSQVERFAIAMDERAGEVLHISCNFTYVHVYTRHLEQIISATKRFRLARPDHDSIAFIDAEDKCPPDAAALFQVCGGTFVHADGTSTNVTNATRKCCGDAVCAPLFSVGDRSQDLFQCVFGEENGTPQVLLTASSSHLDGVSNGLAILALCVLVVVGGYVARQRSTRRCRDDYELYCDA</sequence>
<keyword evidence="1" id="KW-0812">Transmembrane</keyword>
<keyword evidence="3" id="KW-1185">Reference proteome</keyword>